<organism evidence="1 2">
    <name type="scientific">Desulfosporosinus acididurans</name>
    <dbReference type="NCBI Taxonomy" id="476652"/>
    <lineage>
        <taxon>Bacteria</taxon>
        <taxon>Bacillati</taxon>
        <taxon>Bacillota</taxon>
        <taxon>Clostridia</taxon>
        <taxon>Eubacteriales</taxon>
        <taxon>Desulfitobacteriaceae</taxon>
        <taxon>Desulfosporosinus</taxon>
    </lineage>
</organism>
<evidence type="ECO:0000313" key="2">
    <source>
        <dbReference type="Proteomes" id="UP000036356"/>
    </source>
</evidence>
<keyword evidence="2" id="KW-1185">Reference proteome</keyword>
<accession>A0A0J1IM76</accession>
<gene>
    <name evidence="1" type="ORF">DEAC_c24360</name>
</gene>
<name>A0A0J1IM76_9FIRM</name>
<proteinExistence type="predicted"/>
<evidence type="ECO:0000313" key="1">
    <source>
        <dbReference type="EMBL" id="KLU65806.1"/>
    </source>
</evidence>
<evidence type="ECO:0008006" key="3">
    <source>
        <dbReference type="Google" id="ProtNLM"/>
    </source>
</evidence>
<dbReference type="RefSeq" id="WP_047810266.1">
    <property type="nucleotide sequence ID" value="NZ_LDZY01000007.1"/>
</dbReference>
<reference evidence="1 2" key="1">
    <citation type="submission" date="2015-06" db="EMBL/GenBank/DDBJ databases">
        <title>Draft genome of the moderately acidophilic sulfate reducer Candidatus Desulfosporosinus acididurans strain M1.</title>
        <authorList>
            <person name="Poehlein A."/>
            <person name="Petzsch P."/>
            <person name="Johnson B.D."/>
            <person name="Schloemann M."/>
            <person name="Daniel R."/>
            <person name="Muehling M."/>
        </authorList>
    </citation>
    <scope>NUCLEOTIDE SEQUENCE [LARGE SCALE GENOMIC DNA]</scope>
    <source>
        <strain evidence="1 2">M1</strain>
    </source>
</reference>
<sequence>MSDFIEGLKKGAKAIKESFGPSRYEVANIKVICPHCKNDIFEDGSAQLNTAGATFLNLDWLNKSATILICTNCGLIQWFMESPEKI</sequence>
<dbReference type="EMBL" id="LDZY01000007">
    <property type="protein sequence ID" value="KLU65806.1"/>
    <property type="molecule type" value="Genomic_DNA"/>
</dbReference>
<dbReference type="AlphaFoldDB" id="A0A0J1IM76"/>
<dbReference type="Proteomes" id="UP000036356">
    <property type="component" value="Unassembled WGS sequence"/>
</dbReference>
<dbReference type="PATRIC" id="fig|476652.3.peg.2540"/>
<comment type="caution">
    <text evidence="1">The sequence shown here is derived from an EMBL/GenBank/DDBJ whole genome shotgun (WGS) entry which is preliminary data.</text>
</comment>
<protein>
    <recommendedName>
        <fullName evidence="3">DNA-binding protein</fullName>
    </recommendedName>
</protein>